<evidence type="ECO:0000256" key="3">
    <source>
        <dbReference type="ARBA" id="ARBA00022676"/>
    </source>
</evidence>
<gene>
    <name evidence="10" type="ORF">A5802_000379</name>
</gene>
<feature type="transmembrane region" description="Helical" evidence="8">
    <location>
        <begin position="348"/>
        <end position="365"/>
    </location>
</feature>
<evidence type="ECO:0000313" key="11">
    <source>
        <dbReference type="Proteomes" id="UP000195024"/>
    </source>
</evidence>
<keyword evidence="3" id="KW-0328">Glycosyltransferase</keyword>
<dbReference type="Pfam" id="PF13231">
    <property type="entry name" value="PMT_2"/>
    <property type="match status" value="1"/>
</dbReference>
<accession>A0A242KXJ4</accession>
<dbReference type="AlphaFoldDB" id="A0A242KXJ4"/>
<evidence type="ECO:0000256" key="2">
    <source>
        <dbReference type="ARBA" id="ARBA00022475"/>
    </source>
</evidence>
<dbReference type="InterPro" id="IPR050297">
    <property type="entry name" value="LipidA_mod_glycosyltrf_83"/>
</dbReference>
<dbReference type="GO" id="GO:0009103">
    <property type="term" value="P:lipopolysaccharide biosynthetic process"/>
    <property type="evidence" value="ECO:0007669"/>
    <property type="project" value="UniProtKB-ARBA"/>
</dbReference>
<feature type="transmembrane region" description="Helical" evidence="8">
    <location>
        <begin position="372"/>
        <end position="388"/>
    </location>
</feature>
<feature type="transmembrane region" description="Helical" evidence="8">
    <location>
        <begin position="163"/>
        <end position="182"/>
    </location>
</feature>
<feature type="transmembrane region" description="Helical" evidence="8">
    <location>
        <begin position="69"/>
        <end position="87"/>
    </location>
</feature>
<evidence type="ECO:0000256" key="1">
    <source>
        <dbReference type="ARBA" id="ARBA00004651"/>
    </source>
</evidence>
<feature type="transmembrane region" description="Helical" evidence="8">
    <location>
        <begin position="317"/>
        <end position="342"/>
    </location>
</feature>
<keyword evidence="2" id="KW-1003">Cell membrane</keyword>
<dbReference type="EMBL" id="NGMS01000001">
    <property type="protein sequence ID" value="OTP26663.1"/>
    <property type="molecule type" value="Genomic_DNA"/>
</dbReference>
<name>A0A242KXJ4_ENTMU</name>
<keyword evidence="6 8" id="KW-1133">Transmembrane helix</keyword>
<evidence type="ECO:0000256" key="8">
    <source>
        <dbReference type="SAM" id="Phobius"/>
    </source>
</evidence>
<evidence type="ECO:0000313" key="10">
    <source>
        <dbReference type="EMBL" id="OTP26663.1"/>
    </source>
</evidence>
<keyword evidence="7 8" id="KW-0472">Membrane</keyword>
<dbReference type="GO" id="GO:0016763">
    <property type="term" value="F:pentosyltransferase activity"/>
    <property type="evidence" value="ECO:0007669"/>
    <property type="project" value="TreeGrafter"/>
</dbReference>
<evidence type="ECO:0000256" key="6">
    <source>
        <dbReference type="ARBA" id="ARBA00022989"/>
    </source>
</evidence>
<dbReference type="InterPro" id="IPR038731">
    <property type="entry name" value="RgtA/B/C-like"/>
</dbReference>
<keyword evidence="4" id="KW-0808">Transferase</keyword>
<evidence type="ECO:0000259" key="9">
    <source>
        <dbReference type="Pfam" id="PF13231"/>
    </source>
</evidence>
<keyword evidence="5 8" id="KW-0812">Transmembrane</keyword>
<evidence type="ECO:0000256" key="4">
    <source>
        <dbReference type="ARBA" id="ARBA00022679"/>
    </source>
</evidence>
<proteinExistence type="predicted"/>
<comment type="subcellular location">
    <subcellularLocation>
        <location evidence="1">Cell membrane</location>
        <topology evidence="1">Multi-pass membrane protein</topology>
    </subcellularLocation>
</comment>
<feature type="transmembrane region" description="Helical" evidence="8">
    <location>
        <begin position="42"/>
        <end position="64"/>
    </location>
</feature>
<comment type="caution">
    <text evidence="10">The sequence shown here is derived from an EMBL/GenBank/DDBJ whole genome shotgun (WGS) entry which is preliminary data.</text>
</comment>
<feature type="transmembrane region" description="Helical" evidence="8">
    <location>
        <begin position="124"/>
        <end position="157"/>
    </location>
</feature>
<organism evidence="10 11">
    <name type="scientific">Enterococcus mundtii</name>
    <dbReference type="NCBI Taxonomy" id="53346"/>
    <lineage>
        <taxon>Bacteria</taxon>
        <taxon>Bacillati</taxon>
        <taxon>Bacillota</taxon>
        <taxon>Bacilli</taxon>
        <taxon>Lactobacillales</taxon>
        <taxon>Enterococcaceae</taxon>
        <taxon>Enterococcus</taxon>
    </lineage>
</organism>
<dbReference type="PANTHER" id="PTHR33908">
    <property type="entry name" value="MANNOSYLTRANSFERASE YKCB-RELATED"/>
    <property type="match status" value="1"/>
</dbReference>
<dbReference type="GO" id="GO:0005886">
    <property type="term" value="C:plasma membrane"/>
    <property type="evidence" value="ECO:0007669"/>
    <property type="project" value="UniProtKB-SubCell"/>
</dbReference>
<protein>
    <recommendedName>
        <fullName evidence="9">Glycosyltransferase RgtA/B/C/D-like domain-containing protein</fullName>
    </recommendedName>
</protein>
<evidence type="ECO:0000256" key="5">
    <source>
        <dbReference type="ARBA" id="ARBA00022692"/>
    </source>
</evidence>
<reference evidence="10 11" key="1">
    <citation type="submission" date="2017-05" db="EMBL/GenBank/DDBJ databases">
        <title>The Genome Sequence of Enterococcus mundtii 6B1_DIV0119.</title>
        <authorList>
            <consortium name="The Broad Institute Genomics Platform"/>
            <consortium name="The Broad Institute Genomic Center for Infectious Diseases"/>
            <person name="Earl A."/>
            <person name="Manson A."/>
            <person name="Schwartman J."/>
            <person name="Gilmore M."/>
            <person name="Abouelleil A."/>
            <person name="Cao P."/>
            <person name="Chapman S."/>
            <person name="Cusick C."/>
            <person name="Shea T."/>
            <person name="Young S."/>
            <person name="Neafsey D."/>
            <person name="Nusbaum C."/>
            <person name="Birren B."/>
        </authorList>
    </citation>
    <scope>NUCLEOTIDE SEQUENCE [LARGE SCALE GENOMIC DNA]</scope>
    <source>
        <strain evidence="10 11">6B1_DIV0119</strain>
    </source>
</reference>
<sequence length="398" mass="45919">MNHLKQLQEGMHWGYNYMYSNPQNLLLMYIFTGVQSFFGQNYYAIILIFSICLLYTSFFTFELLKKIKISNFVSLLVVQLMIFALQITLHVPVAYTDILSLFFISLSFYFMTRYIQSCKEKTNWVLNLICSLIFCTIGFISKGTVLILVIAIGLFLVISNKKQWKLLGLLPFLFLFIGNFGWKQIINSQSLYPDSNYGQPNTHYLMMGIHNAAIPEGLTAYEKSRWVVGAYSTDEQKFTWKLFLEKKESKSQIEQEHLKIIGKRYSNLSAKQLIEAMNNKVSVTWGSGDLKSSFSVFLGTGKSQKTENLFSSKSTGLLLYSWMMTIQYLLYIGVILSSFYFFHSKNKVVLLCTIYISGYFTFLLFWESSPRYAMGIFIPAVLMIGILLDKFSTRDSHA</sequence>
<feature type="transmembrane region" description="Helical" evidence="8">
    <location>
        <begin position="93"/>
        <end position="112"/>
    </location>
</feature>
<feature type="domain" description="Glycosyltransferase RgtA/B/C/D-like" evidence="9">
    <location>
        <begin position="26"/>
        <end position="182"/>
    </location>
</feature>
<evidence type="ECO:0000256" key="7">
    <source>
        <dbReference type="ARBA" id="ARBA00023136"/>
    </source>
</evidence>
<dbReference type="PANTHER" id="PTHR33908:SF11">
    <property type="entry name" value="MEMBRANE PROTEIN"/>
    <property type="match status" value="1"/>
</dbReference>
<dbReference type="Proteomes" id="UP000195024">
    <property type="component" value="Unassembled WGS sequence"/>
</dbReference>